<dbReference type="AlphaFoldDB" id="A0A4Q9MGN0"/>
<accession>A0A4Q9MGN0</accession>
<organism evidence="1">
    <name type="scientific">Dichomitus squalens</name>
    <dbReference type="NCBI Taxonomy" id="114155"/>
    <lineage>
        <taxon>Eukaryota</taxon>
        <taxon>Fungi</taxon>
        <taxon>Dikarya</taxon>
        <taxon>Basidiomycota</taxon>
        <taxon>Agaricomycotina</taxon>
        <taxon>Agaricomycetes</taxon>
        <taxon>Polyporales</taxon>
        <taxon>Polyporaceae</taxon>
        <taxon>Dichomitus</taxon>
    </lineage>
</organism>
<reference evidence="1" key="1">
    <citation type="submission" date="2019-01" db="EMBL/GenBank/DDBJ databases">
        <title>Draft genome sequences of three monokaryotic isolates of the white-rot basidiomycete fungus Dichomitus squalens.</title>
        <authorList>
            <consortium name="DOE Joint Genome Institute"/>
            <person name="Lopez S.C."/>
            <person name="Andreopoulos B."/>
            <person name="Pangilinan J."/>
            <person name="Lipzen A."/>
            <person name="Riley R."/>
            <person name="Ahrendt S."/>
            <person name="Ng V."/>
            <person name="Barry K."/>
            <person name="Daum C."/>
            <person name="Grigoriev I.V."/>
            <person name="Hilden K.S."/>
            <person name="Makela M.R."/>
            <person name="de Vries R.P."/>
        </authorList>
    </citation>
    <scope>NUCLEOTIDE SEQUENCE [LARGE SCALE GENOMIC DNA]</scope>
    <source>
        <strain evidence="1">OM18370.1</strain>
    </source>
</reference>
<protein>
    <submittedName>
        <fullName evidence="1">Uncharacterized protein</fullName>
    </submittedName>
</protein>
<dbReference type="EMBL" id="ML143453">
    <property type="protein sequence ID" value="TBU25947.1"/>
    <property type="molecule type" value="Genomic_DNA"/>
</dbReference>
<sequence>MMLPRRTAEAKVHESCIPSAPRASVPFWPDPGLATIAVDLEMDEEWSEDRTRPSLFALIIPTSTFRNLLARHYEPNKAQGLAQVVQWADWAPGGALLLNISAQKFLPVRVIASPFGSRCVLLKFEEGSRATAEAEVLIYDLNPLARPGPGAYKPSDKVTSRVLDSTALNTADETIRTLLCTACMPYTVYRGLRVSGAKDWDQYPAVVAADTSGFTIMVCYRFLQVLRTRWSADLNRWEFAQQQDGSDDLDPEILGIESYFIPCD</sequence>
<gene>
    <name evidence="1" type="ORF">BD311DRAFT_468518</name>
</gene>
<proteinExistence type="predicted"/>
<dbReference type="Proteomes" id="UP000292957">
    <property type="component" value="Unassembled WGS sequence"/>
</dbReference>
<evidence type="ECO:0000313" key="1">
    <source>
        <dbReference type="EMBL" id="TBU25947.1"/>
    </source>
</evidence>
<name>A0A4Q9MGN0_9APHY</name>